<feature type="compositionally biased region" description="Low complexity" evidence="11">
    <location>
        <begin position="445"/>
        <end position="465"/>
    </location>
</feature>
<protein>
    <submittedName>
        <fullName evidence="14">Major histocompatibility complex class I-related protein-like</fullName>
    </submittedName>
</protein>
<feature type="region of interest" description="Disordered" evidence="11">
    <location>
        <begin position="895"/>
        <end position="914"/>
    </location>
</feature>
<dbReference type="InterPro" id="IPR007110">
    <property type="entry name" value="Ig-like_dom"/>
</dbReference>
<dbReference type="Proteomes" id="UP001474421">
    <property type="component" value="Unassembled WGS sequence"/>
</dbReference>
<accession>A0AAW1BUH5</accession>
<dbReference type="PROSITE" id="PS50835">
    <property type="entry name" value="IG_LIKE"/>
    <property type="match status" value="3"/>
</dbReference>
<feature type="transmembrane region" description="Helical" evidence="12">
    <location>
        <begin position="860"/>
        <end position="886"/>
    </location>
</feature>
<dbReference type="PANTHER" id="PTHR16675:SF242">
    <property type="entry name" value="MAJOR HISTOCOMPATIBILITY COMPLEX CLASS I-RELATED GENE PROTEIN"/>
    <property type="match status" value="1"/>
</dbReference>
<dbReference type="PROSITE" id="PS00290">
    <property type="entry name" value="IG_MHC"/>
    <property type="match status" value="3"/>
</dbReference>
<dbReference type="FunFam" id="2.60.40.10:FF:000204">
    <property type="entry name" value="Major histocompatibility complex, class I-related protein"/>
    <property type="match status" value="3"/>
</dbReference>
<dbReference type="GO" id="GO:0005615">
    <property type="term" value="C:extracellular space"/>
    <property type="evidence" value="ECO:0007669"/>
    <property type="project" value="TreeGrafter"/>
</dbReference>
<dbReference type="InterPro" id="IPR003597">
    <property type="entry name" value="Ig_C1-set"/>
</dbReference>
<dbReference type="InterPro" id="IPR001039">
    <property type="entry name" value="MHC_I_a_a1/a2"/>
</dbReference>
<dbReference type="PANTHER" id="PTHR16675">
    <property type="entry name" value="MHC CLASS I-RELATED"/>
    <property type="match status" value="1"/>
</dbReference>
<evidence type="ECO:0000256" key="8">
    <source>
        <dbReference type="ARBA" id="ARBA00023157"/>
    </source>
</evidence>
<comment type="subcellular location">
    <subcellularLocation>
        <location evidence="1">Membrane</location>
        <topology evidence="1">Single-pass type I membrane protein</topology>
    </subcellularLocation>
</comment>
<dbReference type="CDD" id="cd07698">
    <property type="entry name" value="IgC1_MHC_I_alpha3"/>
    <property type="match status" value="1"/>
</dbReference>
<gene>
    <name evidence="14" type="ORF">NXF25_004230</name>
</gene>
<feature type="compositionally biased region" description="Low complexity" evidence="11">
    <location>
        <begin position="899"/>
        <end position="914"/>
    </location>
</feature>
<dbReference type="InterPro" id="IPR003006">
    <property type="entry name" value="Ig/MHC_CS"/>
</dbReference>
<dbReference type="GO" id="GO:0009897">
    <property type="term" value="C:external side of plasma membrane"/>
    <property type="evidence" value="ECO:0007669"/>
    <property type="project" value="TreeGrafter"/>
</dbReference>
<evidence type="ECO:0000313" key="15">
    <source>
        <dbReference type="Proteomes" id="UP001474421"/>
    </source>
</evidence>
<feature type="domain" description="Ig-like" evidence="13">
    <location>
        <begin position="182"/>
        <end position="270"/>
    </location>
</feature>
<keyword evidence="15" id="KW-1185">Reference proteome</keyword>
<keyword evidence="7 12" id="KW-0472">Membrane</keyword>
<dbReference type="Gene3D" id="3.30.500.10">
    <property type="entry name" value="MHC class I-like antigen recognition-like"/>
    <property type="match status" value="2"/>
</dbReference>
<keyword evidence="5" id="KW-0391">Immunity</keyword>
<dbReference type="GO" id="GO:0042612">
    <property type="term" value="C:MHC class I protein complex"/>
    <property type="evidence" value="ECO:0007669"/>
    <property type="project" value="UniProtKB-KW"/>
</dbReference>
<dbReference type="FunFam" id="3.30.500.10:FF:000001">
    <property type="entry name" value="H-2 class I histocompatibility antigen, alpha chain"/>
    <property type="match status" value="1"/>
</dbReference>
<feature type="domain" description="Ig-like" evidence="13">
    <location>
        <begin position="763"/>
        <end position="853"/>
    </location>
</feature>
<sequence>MYGCELYADGRKGGFDHHGYDGRDFLTFDKERLTWVALQPEAQITQRKWDAIPGLNQRDKAYLEEECIEWLEKHLSYGKETLLRTEIPVVTMSSRTELDDGMQIRVCRLDGFYPREIEASWTRDGEVWLQDTFRGSVAPNADGTFHAWLSIQIDPKERGRYRCHVEHDSLQEPLDVVLKDPPMVTVNRTVVENGMEIHVCHMDGFYPKKIDASWRRDGEVWQNDTLHGSVASNADGTFHTWLSIRIDPEERGRYRCHVEHDGLQEPLDVAIKEPKSNLGLIFVYIVAVLVLLGVIVVGIWFFTSSGLPPVLFSQPSWGASEISASCWDSSLDLAESEGESMVSSPPSQPEWTIQHEERGKKRAIRLHFQHIFSPASPADLPQNGRLGLAWRGQQQRRLFPQIHLCLRLRAEWLVSGPHPGALWETGAQGPSGALLVPFQEGSFSASERSSLGSSGAQSDAPAQDSAPPPARHGIHQRRFPETFAFLPPPSCRRFRLGVCLATVTTEHLFFPLLVEFAQSPACCRLLRWLIDGRRLFLHLQEFGRAGRRLRIGAGMALRSAPVLLLALVAVALWEGCVGASSHSLKYFVTSISEPSQGLPQYVIVGHVDGQVFSSYDSNSRKMQPRVSWMEKVGKEDPQYWDRNTQMAREEEEVFTRDLVIARTRYNQSKGLHTWQRMVGCELRGDGSKGAFQQYGYDGRTFLTFDKETLTWVAPDPQARITQRKWDALPGYNQRRKAYLEDVCIKWLEKHLSYGKETLLRTEPPVVTLSRKIEVEDGMETHICRLHGFYPREIDAFWTRDGEVWLQDTLCGSVAPNADGTFHTWLSIQIDPKERGRYWCHVEHDSLQEPLDVALKEPKSIMGLIIGCVVTGLVLMMCAIVGILVFLKRHQDGHRAVPTSEEGSNSSSQGSNQVI</sequence>
<evidence type="ECO:0000256" key="7">
    <source>
        <dbReference type="ARBA" id="ARBA00023136"/>
    </source>
</evidence>
<organism evidence="14 15">
    <name type="scientific">Crotalus adamanteus</name>
    <name type="common">Eastern diamondback rattlesnake</name>
    <dbReference type="NCBI Taxonomy" id="8729"/>
    <lineage>
        <taxon>Eukaryota</taxon>
        <taxon>Metazoa</taxon>
        <taxon>Chordata</taxon>
        <taxon>Craniata</taxon>
        <taxon>Vertebrata</taxon>
        <taxon>Euteleostomi</taxon>
        <taxon>Lepidosauria</taxon>
        <taxon>Squamata</taxon>
        <taxon>Bifurcata</taxon>
        <taxon>Unidentata</taxon>
        <taxon>Episquamata</taxon>
        <taxon>Toxicofera</taxon>
        <taxon>Serpentes</taxon>
        <taxon>Colubroidea</taxon>
        <taxon>Viperidae</taxon>
        <taxon>Crotalinae</taxon>
        <taxon>Crotalus</taxon>
    </lineage>
</organism>
<evidence type="ECO:0000256" key="9">
    <source>
        <dbReference type="ARBA" id="ARBA00023180"/>
    </source>
</evidence>
<dbReference type="Pfam" id="PF00129">
    <property type="entry name" value="MHC_I"/>
    <property type="match status" value="2"/>
</dbReference>
<feature type="region of interest" description="Disordered" evidence="11">
    <location>
        <begin position="445"/>
        <end position="473"/>
    </location>
</feature>
<proteinExistence type="inferred from homology"/>
<evidence type="ECO:0000313" key="14">
    <source>
        <dbReference type="EMBL" id="KAK9405456.1"/>
    </source>
</evidence>
<keyword evidence="9" id="KW-0325">Glycoprotein</keyword>
<dbReference type="AlphaFoldDB" id="A0AAW1BUH5"/>
<comment type="similarity">
    <text evidence="10">Belongs to the MHC class I family.</text>
</comment>
<evidence type="ECO:0000256" key="4">
    <source>
        <dbReference type="ARBA" id="ARBA00022729"/>
    </source>
</evidence>
<dbReference type="EMBL" id="JAOTOJ010000002">
    <property type="protein sequence ID" value="KAK9405456.1"/>
    <property type="molecule type" value="Genomic_DNA"/>
</dbReference>
<dbReference type="InterPro" id="IPR013783">
    <property type="entry name" value="Ig-like_fold"/>
</dbReference>
<keyword evidence="3 12" id="KW-0812">Transmembrane</keyword>
<comment type="caution">
    <text evidence="14">The sequence shown here is derived from an EMBL/GenBank/DDBJ whole genome shotgun (WGS) entry which is preliminary data.</text>
</comment>
<evidence type="ECO:0000256" key="11">
    <source>
        <dbReference type="SAM" id="MobiDB-lite"/>
    </source>
</evidence>
<dbReference type="GO" id="GO:0006955">
    <property type="term" value="P:immune response"/>
    <property type="evidence" value="ECO:0007669"/>
    <property type="project" value="TreeGrafter"/>
</dbReference>
<evidence type="ECO:0000256" key="12">
    <source>
        <dbReference type="SAM" id="Phobius"/>
    </source>
</evidence>
<evidence type="ECO:0000259" key="13">
    <source>
        <dbReference type="PROSITE" id="PS50835"/>
    </source>
</evidence>
<dbReference type="SUPFAM" id="SSF54452">
    <property type="entry name" value="MHC antigen-recognition domain"/>
    <property type="match status" value="2"/>
</dbReference>
<dbReference type="SUPFAM" id="SSF48726">
    <property type="entry name" value="Immunoglobulin"/>
    <property type="match status" value="3"/>
</dbReference>
<evidence type="ECO:0000256" key="10">
    <source>
        <dbReference type="RuleBase" id="RU004439"/>
    </source>
</evidence>
<feature type="domain" description="Ig-like" evidence="13">
    <location>
        <begin position="88"/>
        <end position="175"/>
    </location>
</feature>
<evidence type="ECO:0000256" key="2">
    <source>
        <dbReference type="ARBA" id="ARBA00022451"/>
    </source>
</evidence>
<dbReference type="Gene3D" id="2.60.40.10">
    <property type="entry name" value="Immunoglobulins"/>
    <property type="match status" value="3"/>
</dbReference>
<dbReference type="Pfam" id="PF07654">
    <property type="entry name" value="C1-set"/>
    <property type="match status" value="3"/>
</dbReference>
<dbReference type="InterPro" id="IPR037055">
    <property type="entry name" value="MHC_I-like_Ag-recog_sf"/>
</dbReference>
<evidence type="ECO:0000256" key="6">
    <source>
        <dbReference type="ARBA" id="ARBA00022989"/>
    </source>
</evidence>
<dbReference type="InterPro" id="IPR011162">
    <property type="entry name" value="MHC_I/II-like_Ag-recog"/>
</dbReference>
<keyword evidence="2" id="KW-0490">MHC I</keyword>
<name>A0AAW1BUH5_CROAD</name>
<evidence type="ECO:0000256" key="1">
    <source>
        <dbReference type="ARBA" id="ARBA00004479"/>
    </source>
</evidence>
<keyword evidence="4" id="KW-0732">Signal</keyword>
<keyword evidence="6 12" id="KW-1133">Transmembrane helix</keyword>
<dbReference type="PRINTS" id="PR01638">
    <property type="entry name" value="MHCCLASSI"/>
</dbReference>
<feature type="transmembrane region" description="Helical" evidence="12">
    <location>
        <begin position="281"/>
        <end position="302"/>
    </location>
</feature>
<dbReference type="InterPro" id="IPR011161">
    <property type="entry name" value="MHC_I-like_Ag-recog"/>
</dbReference>
<evidence type="ECO:0000256" key="5">
    <source>
        <dbReference type="ARBA" id="ARBA00022859"/>
    </source>
</evidence>
<dbReference type="SMART" id="SM00407">
    <property type="entry name" value="IGc1"/>
    <property type="match status" value="3"/>
</dbReference>
<keyword evidence="8" id="KW-1015">Disulfide bond</keyword>
<dbReference type="InterPro" id="IPR050208">
    <property type="entry name" value="MHC_class-I_related"/>
</dbReference>
<reference evidence="14 15" key="1">
    <citation type="journal article" date="2024" name="Proc. Natl. Acad. Sci. U.S.A.">
        <title>The genetic regulatory architecture and epigenomic basis for age-related changes in rattlesnake venom.</title>
        <authorList>
            <person name="Hogan M.P."/>
            <person name="Holding M.L."/>
            <person name="Nystrom G.S."/>
            <person name="Colston T.J."/>
            <person name="Bartlett D.A."/>
            <person name="Mason A.J."/>
            <person name="Ellsworth S.A."/>
            <person name="Rautsaw R.M."/>
            <person name="Lawrence K.C."/>
            <person name="Strickland J.L."/>
            <person name="He B."/>
            <person name="Fraser P."/>
            <person name="Margres M.J."/>
            <person name="Gilbert D.M."/>
            <person name="Gibbs H.L."/>
            <person name="Parkinson C.L."/>
            <person name="Rokyta D.R."/>
        </authorList>
    </citation>
    <scope>NUCLEOTIDE SEQUENCE [LARGE SCALE GENOMIC DNA]</scope>
    <source>
        <strain evidence="14">DRR0105</strain>
    </source>
</reference>
<evidence type="ECO:0000256" key="3">
    <source>
        <dbReference type="ARBA" id="ARBA00022692"/>
    </source>
</evidence>
<dbReference type="GO" id="GO:0002474">
    <property type="term" value="P:antigen processing and presentation of peptide antigen via MHC class I"/>
    <property type="evidence" value="ECO:0007669"/>
    <property type="project" value="UniProtKB-KW"/>
</dbReference>
<dbReference type="InterPro" id="IPR036179">
    <property type="entry name" value="Ig-like_dom_sf"/>
</dbReference>